<evidence type="ECO:0000313" key="1">
    <source>
        <dbReference type="EMBL" id="CAI6340737.1"/>
    </source>
</evidence>
<dbReference type="OrthoDB" id="5422613at2759"/>
<dbReference type="PANTHER" id="PTHR38167">
    <property type="entry name" value="C2H2-TYPE DOMAIN-CONTAINING PROTEIN"/>
    <property type="match status" value="1"/>
</dbReference>
<keyword evidence="2" id="KW-1185">Reference proteome</keyword>
<comment type="caution">
    <text evidence="1">The sequence shown here is derived from an EMBL/GenBank/DDBJ whole genome shotgun (WGS) entry which is preliminary data.</text>
</comment>
<gene>
    <name evidence="1" type="ORF">PDIGIT_LOCUS13921</name>
</gene>
<accession>A0A9W4UT93</accession>
<dbReference type="Proteomes" id="UP001152607">
    <property type="component" value="Unassembled WGS sequence"/>
</dbReference>
<proteinExistence type="predicted"/>
<sequence>MAPSETQPSRNDDWNLLVQAIDTATIQRLQKTLKEICDQSPEAYNIARSKLLIGTAVDANPSEGQKRKHELGVQRYEICEQCEKEYDVEENGEDACAWHAGDLEPDYEAEFWADHDEDCHGVIDSDELRKEYPEGYTWSCYEQRGDVGEFCEHGPHEPTIAKRARVV</sequence>
<organism evidence="1 2">
    <name type="scientific">Periconia digitata</name>
    <dbReference type="NCBI Taxonomy" id="1303443"/>
    <lineage>
        <taxon>Eukaryota</taxon>
        <taxon>Fungi</taxon>
        <taxon>Dikarya</taxon>
        <taxon>Ascomycota</taxon>
        <taxon>Pezizomycotina</taxon>
        <taxon>Dothideomycetes</taxon>
        <taxon>Pleosporomycetidae</taxon>
        <taxon>Pleosporales</taxon>
        <taxon>Massarineae</taxon>
        <taxon>Periconiaceae</taxon>
        <taxon>Periconia</taxon>
    </lineage>
</organism>
<protein>
    <submittedName>
        <fullName evidence="1">Uncharacterized protein</fullName>
    </submittedName>
</protein>
<dbReference type="PANTHER" id="PTHR38167:SF1">
    <property type="entry name" value="C2H2-TYPE DOMAIN-CONTAINING PROTEIN"/>
    <property type="match status" value="1"/>
</dbReference>
<evidence type="ECO:0000313" key="2">
    <source>
        <dbReference type="Proteomes" id="UP001152607"/>
    </source>
</evidence>
<dbReference type="EMBL" id="CAOQHR010000011">
    <property type="protein sequence ID" value="CAI6340737.1"/>
    <property type="molecule type" value="Genomic_DNA"/>
</dbReference>
<reference evidence="1" key="1">
    <citation type="submission" date="2023-01" db="EMBL/GenBank/DDBJ databases">
        <authorList>
            <person name="Van Ghelder C."/>
            <person name="Rancurel C."/>
        </authorList>
    </citation>
    <scope>NUCLEOTIDE SEQUENCE</scope>
    <source>
        <strain evidence="1">CNCM I-4278</strain>
    </source>
</reference>
<dbReference type="AlphaFoldDB" id="A0A9W4UT93"/>
<name>A0A9W4UT93_9PLEO</name>